<keyword evidence="1" id="KW-0732">Signal</keyword>
<evidence type="ECO:0008006" key="4">
    <source>
        <dbReference type="Google" id="ProtNLM"/>
    </source>
</evidence>
<sequence length="209" mass="24004">MAFIKLTCLFLLFGLTTRAQTFAEWFRQKSTQKKYLYQQIAALQIYSGYLHKGYSIAKGGLGSIGGYIGNEYGLHGSYYAHLKTVSVPVKNNPQINDILRWQQDILQKAGQLKAQSGLTSNETHYVDKVCDALLSDCDARLNDLQTILADQKTEMSDEERIRQIARLHQAMQDNYRFAAGFQAQLQLYVRDKKQQIQDINTLNHWYANR</sequence>
<gene>
    <name evidence="2" type="ORF">SAMN05192573_11036</name>
</gene>
<feature type="signal peptide" evidence="1">
    <location>
        <begin position="1"/>
        <end position="23"/>
    </location>
</feature>
<dbReference type="EMBL" id="FNCG01000010">
    <property type="protein sequence ID" value="SDH48773.1"/>
    <property type="molecule type" value="Genomic_DNA"/>
</dbReference>
<evidence type="ECO:0000256" key="1">
    <source>
        <dbReference type="SAM" id="SignalP"/>
    </source>
</evidence>
<accession>A0A1G8CU41</accession>
<organism evidence="2 3">
    <name type="scientific">Mucilaginibacter gossypii</name>
    <dbReference type="NCBI Taxonomy" id="551996"/>
    <lineage>
        <taxon>Bacteria</taxon>
        <taxon>Pseudomonadati</taxon>
        <taxon>Bacteroidota</taxon>
        <taxon>Sphingobacteriia</taxon>
        <taxon>Sphingobacteriales</taxon>
        <taxon>Sphingobacteriaceae</taxon>
        <taxon>Mucilaginibacter</taxon>
    </lineage>
</organism>
<dbReference type="AlphaFoldDB" id="A0A1G8CU41"/>
<evidence type="ECO:0000313" key="2">
    <source>
        <dbReference type="EMBL" id="SDH48773.1"/>
    </source>
</evidence>
<protein>
    <recommendedName>
        <fullName evidence="4">TerB family tellurite resistance protein</fullName>
    </recommendedName>
</protein>
<dbReference type="STRING" id="551996.SAMN05192573_11036"/>
<name>A0A1G8CU41_9SPHI</name>
<feature type="chain" id="PRO_5011574738" description="TerB family tellurite resistance protein" evidence="1">
    <location>
        <begin position="24"/>
        <end position="209"/>
    </location>
</feature>
<dbReference type="Proteomes" id="UP000199705">
    <property type="component" value="Unassembled WGS sequence"/>
</dbReference>
<reference evidence="3" key="1">
    <citation type="submission" date="2016-10" db="EMBL/GenBank/DDBJ databases">
        <authorList>
            <person name="Varghese N."/>
            <person name="Submissions S."/>
        </authorList>
    </citation>
    <scope>NUCLEOTIDE SEQUENCE [LARGE SCALE GENOMIC DNA]</scope>
    <source>
        <strain evidence="3">Gh-67</strain>
    </source>
</reference>
<evidence type="ECO:0000313" key="3">
    <source>
        <dbReference type="Proteomes" id="UP000199705"/>
    </source>
</evidence>
<dbReference type="RefSeq" id="WP_091170448.1">
    <property type="nucleotide sequence ID" value="NZ_FNCG01000010.1"/>
</dbReference>
<proteinExistence type="predicted"/>
<keyword evidence="3" id="KW-1185">Reference proteome</keyword>